<dbReference type="CDD" id="cd00090">
    <property type="entry name" value="HTH_ARSR"/>
    <property type="match status" value="1"/>
</dbReference>
<keyword evidence="1" id="KW-0805">Transcription regulation</keyword>
<dbReference type="GO" id="GO:0003700">
    <property type="term" value="F:DNA-binding transcription factor activity"/>
    <property type="evidence" value="ECO:0007669"/>
    <property type="project" value="InterPro"/>
</dbReference>
<dbReference type="SUPFAM" id="SSF52821">
    <property type="entry name" value="Rhodanese/Cell cycle control phosphatase"/>
    <property type="match status" value="1"/>
</dbReference>
<dbReference type="Proteomes" id="UP000566711">
    <property type="component" value="Unassembled WGS sequence"/>
</dbReference>
<evidence type="ECO:0000256" key="3">
    <source>
        <dbReference type="ARBA" id="ARBA00023163"/>
    </source>
</evidence>
<keyword evidence="3" id="KW-0804">Transcription</keyword>
<keyword evidence="7" id="KW-1185">Reference proteome</keyword>
<dbReference type="InterPro" id="IPR051011">
    <property type="entry name" value="Metal_resp_trans_reg"/>
</dbReference>
<dbReference type="InterPro" id="IPR036388">
    <property type="entry name" value="WH-like_DNA-bd_sf"/>
</dbReference>
<accession>A0A7W2I5D2</accession>
<dbReference type="Gene3D" id="3.40.250.10">
    <property type="entry name" value="Rhodanese-like domain"/>
    <property type="match status" value="1"/>
</dbReference>
<dbReference type="NCBIfam" id="NF033788">
    <property type="entry name" value="HTH_metalloreg"/>
    <property type="match status" value="1"/>
</dbReference>
<gene>
    <name evidence="6" type="ORF">H3H36_02750</name>
</gene>
<keyword evidence="2" id="KW-0238">DNA-binding</keyword>
<dbReference type="InterPro" id="IPR036873">
    <property type="entry name" value="Rhodanese-like_dom_sf"/>
</dbReference>
<dbReference type="Pfam" id="PF01022">
    <property type="entry name" value="HTH_5"/>
    <property type="match status" value="1"/>
</dbReference>
<dbReference type="GO" id="GO:0003677">
    <property type="term" value="F:DNA binding"/>
    <property type="evidence" value="ECO:0007669"/>
    <property type="project" value="UniProtKB-KW"/>
</dbReference>
<dbReference type="PRINTS" id="PR00778">
    <property type="entry name" value="HTHARSR"/>
</dbReference>
<proteinExistence type="predicted"/>
<organism evidence="6 7">
    <name type="scientific">Rugamonas fusca</name>
    <dbReference type="NCBI Taxonomy" id="2758568"/>
    <lineage>
        <taxon>Bacteria</taxon>
        <taxon>Pseudomonadati</taxon>
        <taxon>Pseudomonadota</taxon>
        <taxon>Betaproteobacteria</taxon>
        <taxon>Burkholderiales</taxon>
        <taxon>Oxalobacteraceae</taxon>
        <taxon>Telluria group</taxon>
        <taxon>Rugamonas</taxon>
    </lineage>
</organism>
<dbReference type="PANTHER" id="PTHR43132:SF8">
    <property type="entry name" value="HTH-TYPE TRANSCRIPTIONAL REGULATOR KMTR"/>
    <property type="match status" value="1"/>
</dbReference>
<dbReference type="EMBL" id="JACEZS010000001">
    <property type="protein sequence ID" value="MBA5604279.1"/>
    <property type="molecule type" value="Genomic_DNA"/>
</dbReference>
<dbReference type="InterPro" id="IPR036390">
    <property type="entry name" value="WH_DNA-bd_sf"/>
</dbReference>
<protein>
    <submittedName>
        <fullName evidence="6">Metalloregulator ArsR/SmtB family transcription factor</fullName>
    </submittedName>
</protein>
<evidence type="ECO:0000259" key="5">
    <source>
        <dbReference type="PROSITE" id="PS50987"/>
    </source>
</evidence>
<feature type="domain" description="HTH arsR-type" evidence="5">
    <location>
        <begin position="7"/>
        <end position="101"/>
    </location>
</feature>
<dbReference type="SMART" id="SM00450">
    <property type="entry name" value="RHOD"/>
    <property type="match status" value="1"/>
</dbReference>
<sequence length="224" mass="25142">MDTNREVKDALFDQVARIAKAVANPKRLELIELLCQAPKPVDTLAQETGISIKLASAHLKELRTSRVVDTERRGKQIFYRIASTEIPRLWVLLRTLAEDRLFELQDALRHISGAMHEWHGKDRVELMRKARNGEIVVIDVRPGSEYAQAHLPFARSIPLPELRTRLAELPQDKTIVAYCRGPYCLMSGDAVELLRAQGYSALKLRDGVAEWVAAGVLELAAGEV</sequence>
<dbReference type="Pfam" id="PF00581">
    <property type="entry name" value="Rhodanese"/>
    <property type="match status" value="1"/>
</dbReference>
<dbReference type="AlphaFoldDB" id="A0A7W2I5D2"/>
<evidence type="ECO:0000256" key="1">
    <source>
        <dbReference type="ARBA" id="ARBA00023015"/>
    </source>
</evidence>
<dbReference type="InterPro" id="IPR011991">
    <property type="entry name" value="ArsR-like_HTH"/>
</dbReference>
<dbReference type="Gene3D" id="1.10.10.10">
    <property type="entry name" value="Winged helix-like DNA-binding domain superfamily/Winged helix DNA-binding domain"/>
    <property type="match status" value="1"/>
</dbReference>
<dbReference type="CDD" id="cd00158">
    <property type="entry name" value="RHOD"/>
    <property type="match status" value="1"/>
</dbReference>
<dbReference type="PROSITE" id="PS50206">
    <property type="entry name" value="RHODANESE_3"/>
    <property type="match status" value="1"/>
</dbReference>
<reference evidence="6 7" key="1">
    <citation type="submission" date="2020-07" db="EMBL/GenBank/DDBJ databases">
        <title>Novel species isolated from subtropical streams in China.</title>
        <authorList>
            <person name="Lu H."/>
        </authorList>
    </citation>
    <scope>NUCLEOTIDE SEQUENCE [LARGE SCALE GENOMIC DNA]</scope>
    <source>
        <strain evidence="6 7">FT3S</strain>
    </source>
</reference>
<evidence type="ECO:0000313" key="7">
    <source>
        <dbReference type="Proteomes" id="UP000566711"/>
    </source>
</evidence>
<evidence type="ECO:0000313" key="6">
    <source>
        <dbReference type="EMBL" id="MBA5604279.1"/>
    </source>
</evidence>
<dbReference type="InterPro" id="IPR001845">
    <property type="entry name" value="HTH_ArsR_DNA-bd_dom"/>
</dbReference>
<evidence type="ECO:0000256" key="2">
    <source>
        <dbReference type="ARBA" id="ARBA00023125"/>
    </source>
</evidence>
<dbReference type="SUPFAM" id="SSF46785">
    <property type="entry name" value="Winged helix' DNA-binding domain"/>
    <property type="match status" value="1"/>
</dbReference>
<dbReference type="PROSITE" id="PS50987">
    <property type="entry name" value="HTH_ARSR_2"/>
    <property type="match status" value="1"/>
</dbReference>
<feature type="domain" description="Rhodanese" evidence="4">
    <location>
        <begin position="131"/>
        <end position="220"/>
    </location>
</feature>
<evidence type="ECO:0000259" key="4">
    <source>
        <dbReference type="PROSITE" id="PS50206"/>
    </source>
</evidence>
<dbReference type="InterPro" id="IPR001763">
    <property type="entry name" value="Rhodanese-like_dom"/>
</dbReference>
<dbReference type="SMART" id="SM00418">
    <property type="entry name" value="HTH_ARSR"/>
    <property type="match status" value="1"/>
</dbReference>
<dbReference type="PANTHER" id="PTHR43132">
    <property type="entry name" value="ARSENICAL RESISTANCE OPERON REPRESSOR ARSR-RELATED"/>
    <property type="match status" value="1"/>
</dbReference>
<comment type="caution">
    <text evidence="6">The sequence shown here is derived from an EMBL/GenBank/DDBJ whole genome shotgun (WGS) entry which is preliminary data.</text>
</comment>
<name>A0A7W2I5D2_9BURK</name>